<feature type="transmembrane region" description="Helical" evidence="9">
    <location>
        <begin position="240"/>
        <end position="259"/>
    </location>
</feature>
<dbReference type="InterPro" id="IPR020846">
    <property type="entry name" value="MFS_dom"/>
</dbReference>
<feature type="transmembrane region" description="Helical" evidence="9">
    <location>
        <begin position="87"/>
        <end position="107"/>
    </location>
</feature>
<reference evidence="11" key="1">
    <citation type="journal article" date="2014" name="Int. J. Syst. Evol. Microbiol.">
        <title>Complete genome sequence of Corynebacterium casei LMG S-19264T (=DSM 44701T), isolated from a smear-ripened cheese.</title>
        <authorList>
            <consortium name="US DOE Joint Genome Institute (JGI-PGF)"/>
            <person name="Walter F."/>
            <person name="Albersmeier A."/>
            <person name="Kalinowski J."/>
            <person name="Ruckert C."/>
        </authorList>
    </citation>
    <scope>NUCLEOTIDE SEQUENCE</scope>
    <source>
        <strain evidence="11">JCM 4490</strain>
    </source>
</reference>
<keyword evidence="7 9" id="KW-0472">Membrane</keyword>
<dbReference type="Gene3D" id="1.20.1720.10">
    <property type="entry name" value="Multidrug resistance protein D"/>
    <property type="match status" value="1"/>
</dbReference>
<evidence type="ECO:0000259" key="10">
    <source>
        <dbReference type="PROSITE" id="PS50850"/>
    </source>
</evidence>
<dbReference type="Proteomes" id="UP000620224">
    <property type="component" value="Unassembled WGS sequence"/>
</dbReference>
<evidence type="ECO:0000256" key="8">
    <source>
        <dbReference type="ARBA" id="ARBA00023251"/>
    </source>
</evidence>
<feature type="transmembrane region" description="Helical" evidence="9">
    <location>
        <begin position="12"/>
        <end position="35"/>
    </location>
</feature>
<dbReference type="GO" id="GO:0022857">
    <property type="term" value="F:transmembrane transporter activity"/>
    <property type="evidence" value="ECO:0007669"/>
    <property type="project" value="InterPro"/>
</dbReference>
<dbReference type="PRINTS" id="PR01036">
    <property type="entry name" value="TCRTETB"/>
</dbReference>
<gene>
    <name evidence="11" type="primary">emrB</name>
    <name evidence="11" type="ORF">GCM10010503_69320</name>
</gene>
<feature type="transmembrane region" description="Helical" evidence="9">
    <location>
        <begin position="174"/>
        <end position="195"/>
    </location>
</feature>
<dbReference type="PROSITE" id="PS50850">
    <property type="entry name" value="MFS"/>
    <property type="match status" value="1"/>
</dbReference>
<keyword evidence="5 9" id="KW-0812">Transmembrane</keyword>
<protein>
    <submittedName>
        <fullName evidence="11">MFS transporter</fullName>
    </submittedName>
</protein>
<comment type="caution">
    <text evidence="11">The sequence shown here is derived from an EMBL/GenBank/DDBJ whole genome shotgun (WGS) entry which is preliminary data.</text>
</comment>
<evidence type="ECO:0000256" key="9">
    <source>
        <dbReference type="SAM" id="Phobius"/>
    </source>
</evidence>
<keyword evidence="8" id="KW-0046">Antibiotic resistance</keyword>
<feature type="transmembrane region" description="Helical" evidence="9">
    <location>
        <begin position="409"/>
        <end position="427"/>
    </location>
</feature>
<evidence type="ECO:0000256" key="5">
    <source>
        <dbReference type="ARBA" id="ARBA00022692"/>
    </source>
</evidence>
<dbReference type="CDD" id="cd17503">
    <property type="entry name" value="MFS_LmrB_MDR_like"/>
    <property type="match status" value="1"/>
</dbReference>
<dbReference type="GO" id="GO:0005886">
    <property type="term" value="C:plasma membrane"/>
    <property type="evidence" value="ECO:0007669"/>
    <property type="project" value="UniProtKB-SubCell"/>
</dbReference>
<feature type="transmembrane region" description="Helical" evidence="9">
    <location>
        <begin position="313"/>
        <end position="334"/>
    </location>
</feature>
<feature type="transmembrane region" description="Helical" evidence="9">
    <location>
        <begin position="280"/>
        <end position="301"/>
    </location>
</feature>
<evidence type="ECO:0000256" key="7">
    <source>
        <dbReference type="ARBA" id="ARBA00023136"/>
    </source>
</evidence>
<evidence type="ECO:0000256" key="3">
    <source>
        <dbReference type="ARBA" id="ARBA00022448"/>
    </source>
</evidence>
<comment type="similarity">
    <text evidence="2">Belongs to the major facilitator superfamily. EmrB family.</text>
</comment>
<dbReference type="InterPro" id="IPR004638">
    <property type="entry name" value="EmrB-like"/>
</dbReference>
<name>A0A918JIQ0_9ACTN</name>
<feature type="transmembrane region" description="Helical" evidence="9">
    <location>
        <begin position="146"/>
        <end position="168"/>
    </location>
</feature>
<evidence type="ECO:0000256" key="2">
    <source>
        <dbReference type="ARBA" id="ARBA00008537"/>
    </source>
</evidence>
<dbReference type="InterPro" id="IPR011701">
    <property type="entry name" value="MFS"/>
</dbReference>
<dbReference type="EMBL" id="BMUE01000031">
    <property type="protein sequence ID" value="GGW82161.1"/>
    <property type="molecule type" value="Genomic_DNA"/>
</dbReference>
<feature type="transmembrane region" description="Helical" evidence="9">
    <location>
        <begin position="207"/>
        <end position="228"/>
    </location>
</feature>
<reference evidence="11" key="2">
    <citation type="submission" date="2020-09" db="EMBL/GenBank/DDBJ databases">
        <authorList>
            <person name="Sun Q."/>
            <person name="Ohkuma M."/>
        </authorList>
    </citation>
    <scope>NUCLEOTIDE SEQUENCE</scope>
    <source>
        <strain evidence="11">JCM 4490</strain>
    </source>
</reference>
<dbReference type="InterPro" id="IPR036259">
    <property type="entry name" value="MFS_trans_sf"/>
</dbReference>
<feature type="transmembrane region" description="Helical" evidence="9">
    <location>
        <begin position="113"/>
        <end position="134"/>
    </location>
</feature>
<organism evidence="11 12">
    <name type="scientific">Streptomyces lucensis JCM 4490</name>
    <dbReference type="NCBI Taxonomy" id="1306176"/>
    <lineage>
        <taxon>Bacteria</taxon>
        <taxon>Bacillati</taxon>
        <taxon>Actinomycetota</taxon>
        <taxon>Actinomycetes</taxon>
        <taxon>Kitasatosporales</taxon>
        <taxon>Streptomycetaceae</taxon>
        <taxon>Streptomyces</taxon>
    </lineage>
</organism>
<evidence type="ECO:0000313" key="12">
    <source>
        <dbReference type="Proteomes" id="UP000620224"/>
    </source>
</evidence>
<proteinExistence type="inferred from homology"/>
<keyword evidence="3" id="KW-0813">Transport</keyword>
<feature type="transmembrane region" description="Helical" evidence="9">
    <location>
        <begin position="341"/>
        <end position="361"/>
    </location>
</feature>
<sequence length="488" mass="50949">MSATTEVKDRTGDGLPSGLVSLMITVALGSIMMQMDATMTNIAYNTLLKEFDTSLLTIQWVTTGYLLAMAAVMALSGWAMERFGARAMWTTSISLFLVGSVLCGVAWDAHSLIAFRVVQGLGGGMVLPLGMAVLAQEAGPARLGRVMGVLGIPSALGPVLGPVVGGAIVDDWNWRWIFFINIPVCIAALVIAWRTMPARPSPTAGRLDVLGLLLLSPACAVVVFGLTQASKYGSFADRHVMIPLAIGLALLAAFAVHALRTDNPILDLRLLKVRSFLSSSAVLFFASVALFGAVGVLPLYFQQVRGHSALEAGLLLAPQGVGMAVSLLVVGRLADRTSPRLLVISGLTLTAVGALVCTQLADDTNVALLGVALALCGAGTGMVMAPAMAGAIRDIPGPVIPRASAANRIIMQIGSSFGSAVLILVAQNRMDHLIRTRKLTPDSLAGAYGVTFWWVIGFVVVSVLLALFIPSGKPSQQQQAGQASVPAL</sequence>
<keyword evidence="4" id="KW-1003">Cell membrane</keyword>
<evidence type="ECO:0000256" key="1">
    <source>
        <dbReference type="ARBA" id="ARBA00004651"/>
    </source>
</evidence>
<feature type="transmembrane region" description="Helical" evidence="9">
    <location>
        <begin position="55"/>
        <end position="75"/>
    </location>
</feature>
<feature type="transmembrane region" description="Helical" evidence="9">
    <location>
        <begin position="367"/>
        <end position="388"/>
    </location>
</feature>
<evidence type="ECO:0000256" key="6">
    <source>
        <dbReference type="ARBA" id="ARBA00022989"/>
    </source>
</evidence>
<dbReference type="PANTHER" id="PTHR42718:SF9">
    <property type="entry name" value="MAJOR FACILITATOR SUPERFAMILY MULTIDRUG TRANSPORTER MFSC"/>
    <property type="match status" value="1"/>
</dbReference>
<dbReference type="Gene3D" id="1.20.1250.20">
    <property type="entry name" value="MFS general substrate transporter like domains"/>
    <property type="match status" value="1"/>
</dbReference>
<dbReference type="PANTHER" id="PTHR42718">
    <property type="entry name" value="MAJOR FACILITATOR SUPERFAMILY MULTIDRUG TRANSPORTER MFSC"/>
    <property type="match status" value="1"/>
</dbReference>
<dbReference type="AlphaFoldDB" id="A0A918JIQ0"/>
<evidence type="ECO:0000313" key="11">
    <source>
        <dbReference type="EMBL" id="GGW82161.1"/>
    </source>
</evidence>
<keyword evidence="12" id="KW-1185">Reference proteome</keyword>
<dbReference type="GO" id="GO:0046677">
    <property type="term" value="P:response to antibiotic"/>
    <property type="evidence" value="ECO:0007669"/>
    <property type="project" value="UniProtKB-KW"/>
</dbReference>
<keyword evidence="6 9" id="KW-1133">Transmembrane helix</keyword>
<accession>A0A918JIQ0</accession>
<dbReference type="Pfam" id="PF07690">
    <property type="entry name" value="MFS_1"/>
    <property type="match status" value="1"/>
</dbReference>
<evidence type="ECO:0000256" key="4">
    <source>
        <dbReference type="ARBA" id="ARBA00022475"/>
    </source>
</evidence>
<dbReference type="NCBIfam" id="TIGR00711">
    <property type="entry name" value="efflux_EmrB"/>
    <property type="match status" value="1"/>
</dbReference>
<feature type="transmembrane region" description="Helical" evidence="9">
    <location>
        <begin position="447"/>
        <end position="469"/>
    </location>
</feature>
<dbReference type="RefSeq" id="WP_190019386.1">
    <property type="nucleotide sequence ID" value="NZ_BMUE01000031.1"/>
</dbReference>
<feature type="domain" description="Major facilitator superfamily (MFS) profile" evidence="10">
    <location>
        <begin position="22"/>
        <end position="474"/>
    </location>
</feature>
<dbReference type="SUPFAM" id="SSF103473">
    <property type="entry name" value="MFS general substrate transporter"/>
    <property type="match status" value="1"/>
</dbReference>
<comment type="subcellular location">
    <subcellularLocation>
        <location evidence="1">Cell membrane</location>
        <topology evidence="1">Multi-pass membrane protein</topology>
    </subcellularLocation>
</comment>